<dbReference type="FunFam" id="3.20.20.70:FF:000009">
    <property type="entry name" value="1-(5-phosphoribosyl)-5-[(5-phosphoribosylamino)methylideneamino] imidazole-4-carboxamide isomerase"/>
    <property type="match status" value="1"/>
</dbReference>
<feature type="active site" description="Proton acceptor" evidence="9">
    <location>
        <position position="8"/>
    </location>
</feature>
<keyword evidence="7 9" id="KW-0368">Histidine biosynthesis</keyword>
<dbReference type="GO" id="GO:0003949">
    <property type="term" value="F:1-(5-phosphoribosyl)-5-[(5-phosphoribosylamino)methylideneamino]imidazole-4-carboxamide isomerase activity"/>
    <property type="evidence" value="ECO:0007669"/>
    <property type="project" value="UniProtKB-UniRule"/>
</dbReference>
<evidence type="ECO:0000313" key="13">
    <source>
        <dbReference type="Proteomes" id="UP000650524"/>
    </source>
</evidence>
<dbReference type="GO" id="GO:0005737">
    <property type="term" value="C:cytoplasm"/>
    <property type="evidence" value="ECO:0007669"/>
    <property type="project" value="UniProtKB-SubCell"/>
</dbReference>
<keyword evidence="6 9" id="KW-0028">Amino-acid biosynthesis</keyword>
<comment type="catalytic activity">
    <reaction evidence="1 9 11">
        <text>1-(5-phospho-beta-D-ribosyl)-5-[(5-phospho-beta-D-ribosylamino)methylideneamino]imidazole-4-carboxamide = 5-[(5-phospho-1-deoxy-D-ribulos-1-ylimino)methylamino]-1-(5-phospho-beta-D-ribosyl)imidazole-4-carboxamide</text>
        <dbReference type="Rhea" id="RHEA:15469"/>
        <dbReference type="ChEBI" id="CHEBI:58435"/>
        <dbReference type="ChEBI" id="CHEBI:58525"/>
        <dbReference type="EC" id="5.3.1.16"/>
    </reaction>
</comment>
<comment type="similarity">
    <text evidence="4 9 10">Belongs to the HisA/HisF family.</text>
</comment>
<dbReference type="HAMAP" id="MF_01014">
    <property type="entry name" value="HisA"/>
    <property type="match status" value="1"/>
</dbReference>
<evidence type="ECO:0000256" key="5">
    <source>
        <dbReference type="ARBA" id="ARBA00022490"/>
    </source>
</evidence>
<dbReference type="Pfam" id="PF00977">
    <property type="entry name" value="His_biosynth"/>
    <property type="match status" value="1"/>
</dbReference>
<dbReference type="PANTHER" id="PTHR43090">
    <property type="entry name" value="1-(5-PHOSPHORIBOSYL)-5-[(5-PHOSPHORIBOSYLAMINO)METHYLIDENEAMINO] IMIDAZOLE-4-CARBOXAMIDE ISOMERASE"/>
    <property type="match status" value="1"/>
</dbReference>
<protein>
    <recommendedName>
        <fullName evidence="9 11">1-(5-phosphoribosyl)-5-[(5-phosphoribosylamino)methylideneamino] imidazole-4-carboxamide isomerase</fullName>
        <ecNumber evidence="9 11">5.3.1.16</ecNumber>
    </recommendedName>
    <alternativeName>
        <fullName evidence="9">Phosphoribosylformimino-5-aminoimidazole carboxamide ribotide isomerase</fullName>
    </alternativeName>
</protein>
<evidence type="ECO:0000256" key="9">
    <source>
        <dbReference type="HAMAP-Rule" id="MF_01014"/>
    </source>
</evidence>
<dbReference type="InterPro" id="IPR006062">
    <property type="entry name" value="His_biosynth"/>
</dbReference>
<evidence type="ECO:0000256" key="6">
    <source>
        <dbReference type="ARBA" id="ARBA00022605"/>
    </source>
</evidence>
<dbReference type="UniPathway" id="UPA00031">
    <property type="reaction ID" value="UER00009"/>
</dbReference>
<dbReference type="InterPro" id="IPR044524">
    <property type="entry name" value="Isoase_HisA-like"/>
</dbReference>
<keyword evidence="5 9" id="KW-0963">Cytoplasm</keyword>
<feature type="active site" description="Proton donor" evidence="9">
    <location>
        <position position="129"/>
    </location>
</feature>
<sequence>MLIIPAIDIKEGRCVRLKQGRMSDETVFSDAPEEMAVRWYECGAERLHLVDLDGAVQGKPVNKEVIKRIVNSVPIPIELGGGVREMSVLEAYFSLGLQYLILGTVANKDPEFVSNACRAFPGQIILGIDAKNDRVAVEGWTEDVKQTPLELANQFEKDELAAIIYTDINRDGMRTGCNVEATKRLAKSVETPVIASGGISEISDVLDILPLAEVGVTGMITGRALYDGSLDLAEAIKACKVAKNDLRS</sequence>
<evidence type="ECO:0000256" key="10">
    <source>
        <dbReference type="RuleBase" id="RU003657"/>
    </source>
</evidence>
<dbReference type="NCBIfam" id="TIGR00007">
    <property type="entry name" value="1-(5-phosphoribosyl)-5-[(5-phosphoribosylamino)methylideneamino]imidazole-4-carboxamide isomerase"/>
    <property type="match status" value="1"/>
</dbReference>
<comment type="caution">
    <text evidence="12">The sequence shown here is derived from an EMBL/GenBank/DDBJ whole genome shotgun (WGS) entry which is preliminary data.</text>
</comment>
<evidence type="ECO:0000256" key="8">
    <source>
        <dbReference type="ARBA" id="ARBA00023235"/>
    </source>
</evidence>
<evidence type="ECO:0000313" key="12">
    <source>
        <dbReference type="EMBL" id="MBC8178607.1"/>
    </source>
</evidence>
<dbReference type="InterPro" id="IPR013785">
    <property type="entry name" value="Aldolase_TIM"/>
</dbReference>
<reference evidence="12 13" key="1">
    <citation type="submission" date="2020-08" db="EMBL/GenBank/DDBJ databases">
        <title>Bridging the membrane lipid divide: bacteria of the FCB group superphylum have the potential to synthesize archaeal ether lipids.</title>
        <authorList>
            <person name="Villanueva L."/>
            <person name="Von Meijenfeldt F.A.B."/>
            <person name="Westbye A.B."/>
            <person name="Yadav S."/>
            <person name="Hopmans E.C."/>
            <person name="Dutilh B.E."/>
            <person name="Sinninghe Damste J.S."/>
        </authorList>
    </citation>
    <scope>NUCLEOTIDE SEQUENCE [LARGE SCALE GENOMIC DNA]</scope>
    <source>
        <strain evidence="12">NIOZ-UU27</strain>
    </source>
</reference>
<dbReference type="Gene3D" id="3.20.20.70">
    <property type="entry name" value="Aldolase class I"/>
    <property type="match status" value="1"/>
</dbReference>
<evidence type="ECO:0000256" key="2">
    <source>
        <dbReference type="ARBA" id="ARBA00004496"/>
    </source>
</evidence>
<keyword evidence="8 9" id="KW-0413">Isomerase</keyword>
<dbReference type="PANTHER" id="PTHR43090:SF2">
    <property type="entry name" value="1-(5-PHOSPHORIBOSYL)-5-[(5-PHOSPHORIBOSYLAMINO)METHYLIDENEAMINO] IMIDAZOLE-4-CARBOXAMIDE ISOMERASE"/>
    <property type="match status" value="1"/>
</dbReference>
<dbReference type="CDD" id="cd04732">
    <property type="entry name" value="HisA"/>
    <property type="match status" value="1"/>
</dbReference>
<dbReference type="InterPro" id="IPR023016">
    <property type="entry name" value="HisA/PriA"/>
</dbReference>
<dbReference type="InterPro" id="IPR006063">
    <property type="entry name" value="HisA_bact_arch"/>
</dbReference>
<dbReference type="InterPro" id="IPR011060">
    <property type="entry name" value="RibuloseP-bd_barrel"/>
</dbReference>
<evidence type="ECO:0000256" key="4">
    <source>
        <dbReference type="ARBA" id="ARBA00009667"/>
    </source>
</evidence>
<dbReference type="EC" id="5.3.1.16" evidence="9 11"/>
<gene>
    <name evidence="9 12" type="primary">hisA</name>
    <name evidence="12" type="ORF">H8E19_14475</name>
</gene>
<comment type="pathway">
    <text evidence="3 9 11">Amino-acid biosynthesis; L-histidine biosynthesis; L-histidine from 5-phospho-alpha-D-ribose 1-diphosphate: step 4/9.</text>
</comment>
<evidence type="ECO:0000256" key="7">
    <source>
        <dbReference type="ARBA" id="ARBA00023102"/>
    </source>
</evidence>
<proteinExistence type="inferred from homology"/>
<dbReference type="GO" id="GO:0000162">
    <property type="term" value="P:L-tryptophan biosynthetic process"/>
    <property type="evidence" value="ECO:0007669"/>
    <property type="project" value="TreeGrafter"/>
</dbReference>
<name>A0A8J6N099_9DELT</name>
<evidence type="ECO:0000256" key="1">
    <source>
        <dbReference type="ARBA" id="ARBA00000901"/>
    </source>
</evidence>
<dbReference type="AlphaFoldDB" id="A0A8J6N099"/>
<dbReference type="EMBL" id="JACNJD010000292">
    <property type="protein sequence ID" value="MBC8178607.1"/>
    <property type="molecule type" value="Genomic_DNA"/>
</dbReference>
<comment type="subcellular location">
    <subcellularLocation>
        <location evidence="2 9 11">Cytoplasm</location>
    </subcellularLocation>
</comment>
<organism evidence="12 13">
    <name type="scientific">Candidatus Desulfacyla euxinica</name>
    <dbReference type="NCBI Taxonomy" id="2841693"/>
    <lineage>
        <taxon>Bacteria</taxon>
        <taxon>Deltaproteobacteria</taxon>
        <taxon>Candidatus Desulfacyla</taxon>
    </lineage>
</organism>
<dbReference type="SUPFAM" id="SSF51366">
    <property type="entry name" value="Ribulose-phoshate binding barrel"/>
    <property type="match status" value="1"/>
</dbReference>
<accession>A0A8J6N099</accession>
<dbReference type="GO" id="GO:0000105">
    <property type="term" value="P:L-histidine biosynthetic process"/>
    <property type="evidence" value="ECO:0007669"/>
    <property type="project" value="UniProtKB-UniRule"/>
</dbReference>
<evidence type="ECO:0000256" key="3">
    <source>
        <dbReference type="ARBA" id="ARBA00005133"/>
    </source>
</evidence>
<dbReference type="Proteomes" id="UP000650524">
    <property type="component" value="Unassembled WGS sequence"/>
</dbReference>
<evidence type="ECO:0000256" key="11">
    <source>
        <dbReference type="RuleBase" id="RU003658"/>
    </source>
</evidence>